<name>A0A6P7XJZ1_9AMPH</name>
<dbReference type="InterPro" id="IPR000068">
    <property type="entry name" value="GPCR_3_Ca_sens_rcpt-rel"/>
</dbReference>
<evidence type="ECO:0000256" key="9">
    <source>
        <dbReference type="ARBA" id="ARBA00023170"/>
    </source>
</evidence>
<dbReference type="InterPro" id="IPR017979">
    <property type="entry name" value="GPCR_3_CS"/>
</dbReference>
<dbReference type="SUPFAM" id="SSF53822">
    <property type="entry name" value="Periplasmic binding protein-like I"/>
    <property type="match status" value="1"/>
</dbReference>
<dbReference type="AlphaFoldDB" id="A0A6P7XJZ1"/>
<keyword evidence="4 12" id="KW-0812">Transmembrane</keyword>
<feature type="transmembrane region" description="Helical" evidence="12">
    <location>
        <begin position="904"/>
        <end position="928"/>
    </location>
</feature>
<evidence type="ECO:0000256" key="8">
    <source>
        <dbReference type="ARBA" id="ARBA00023136"/>
    </source>
</evidence>
<evidence type="ECO:0000256" key="11">
    <source>
        <dbReference type="ARBA" id="ARBA00023224"/>
    </source>
</evidence>
<dbReference type="Pfam" id="PF07562">
    <property type="entry name" value="NCD3G"/>
    <property type="match status" value="1"/>
</dbReference>
<dbReference type="InterPro" id="IPR043502">
    <property type="entry name" value="DNA/RNA_pol_sf"/>
</dbReference>
<evidence type="ECO:0000256" key="3">
    <source>
        <dbReference type="ARBA" id="ARBA00022475"/>
    </source>
</evidence>
<evidence type="ECO:0000256" key="12">
    <source>
        <dbReference type="SAM" id="Phobius"/>
    </source>
</evidence>
<evidence type="ECO:0000256" key="10">
    <source>
        <dbReference type="ARBA" id="ARBA00023180"/>
    </source>
</evidence>
<feature type="transmembrane region" description="Helical" evidence="12">
    <location>
        <begin position="860"/>
        <end position="883"/>
    </location>
</feature>
<feature type="transmembrane region" description="Helical" evidence="12">
    <location>
        <begin position="983"/>
        <end position="1003"/>
    </location>
</feature>
<feature type="transmembrane region" description="Helical" evidence="12">
    <location>
        <begin position="789"/>
        <end position="814"/>
    </location>
</feature>
<evidence type="ECO:0000256" key="6">
    <source>
        <dbReference type="ARBA" id="ARBA00022989"/>
    </source>
</evidence>
<evidence type="ECO:0000313" key="15">
    <source>
        <dbReference type="RefSeq" id="XP_030050940.1"/>
    </source>
</evidence>
<dbReference type="CDD" id="cd01647">
    <property type="entry name" value="RT_LTR"/>
    <property type="match status" value="1"/>
</dbReference>
<dbReference type="Gene3D" id="3.40.50.2300">
    <property type="match status" value="2"/>
</dbReference>
<dbReference type="OrthoDB" id="5984008at2759"/>
<dbReference type="PROSITE" id="PS50259">
    <property type="entry name" value="G_PROTEIN_RECEP_F3_4"/>
    <property type="match status" value="1"/>
</dbReference>
<comment type="similarity">
    <text evidence="2">Belongs to the G-protein coupled receptor 3 family.</text>
</comment>
<keyword evidence="8 12" id="KW-0472">Membrane</keyword>
<dbReference type="Pfam" id="PF00003">
    <property type="entry name" value="7tm_3"/>
    <property type="match status" value="1"/>
</dbReference>
<evidence type="ECO:0000256" key="2">
    <source>
        <dbReference type="ARBA" id="ARBA00007242"/>
    </source>
</evidence>
<dbReference type="InParanoid" id="A0A6P7XJZ1"/>
<evidence type="ECO:0000313" key="14">
    <source>
        <dbReference type="Proteomes" id="UP000515156"/>
    </source>
</evidence>
<dbReference type="Proteomes" id="UP000515156">
    <property type="component" value="Chromosome 3"/>
</dbReference>
<accession>A0A6P7XJZ1</accession>
<evidence type="ECO:0000256" key="5">
    <source>
        <dbReference type="ARBA" id="ARBA00022729"/>
    </source>
</evidence>
<evidence type="ECO:0000256" key="7">
    <source>
        <dbReference type="ARBA" id="ARBA00023040"/>
    </source>
</evidence>
<proteinExistence type="inferred from homology"/>
<feature type="transmembrane region" description="Helical" evidence="12">
    <location>
        <begin position="948"/>
        <end position="971"/>
    </location>
</feature>
<dbReference type="InterPro" id="IPR038550">
    <property type="entry name" value="GPCR_3_9-Cys_sf"/>
</dbReference>
<comment type="subcellular location">
    <subcellularLocation>
        <location evidence="1">Cell membrane</location>
        <topology evidence="1">Multi-pass membrane protein</topology>
    </subcellularLocation>
</comment>
<dbReference type="PROSITE" id="PS00981">
    <property type="entry name" value="G_PROTEIN_RECEP_F3_3"/>
    <property type="match status" value="1"/>
</dbReference>
<dbReference type="Gene3D" id="3.10.10.10">
    <property type="entry name" value="HIV Type 1 Reverse Transcriptase, subunit A, domain 1"/>
    <property type="match status" value="1"/>
</dbReference>
<evidence type="ECO:0000256" key="4">
    <source>
        <dbReference type="ARBA" id="ARBA00022692"/>
    </source>
</evidence>
<dbReference type="InterPro" id="IPR011500">
    <property type="entry name" value="GPCR_3_9-Cys_dom"/>
</dbReference>
<dbReference type="InterPro" id="IPR017978">
    <property type="entry name" value="GPCR_3_C"/>
</dbReference>
<evidence type="ECO:0000256" key="1">
    <source>
        <dbReference type="ARBA" id="ARBA00004651"/>
    </source>
</evidence>
<dbReference type="RefSeq" id="XP_030050940.1">
    <property type="nucleotide sequence ID" value="XM_030195080.1"/>
</dbReference>
<reference evidence="15" key="1">
    <citation type="submission" date="2025-08" db="UniProtKB">
        <authorList>
            <consortium name="RefSeq"/>
        </authorList>
    </citation>
    <scope>IDENTIFICATION</scope>
</reference>
<keyword evidence="6 12" id="KW-1133">Transmembrane helix</keyword>
<feature type="transmembrane region" description="Helical" evidence="12">
    <location>
        <begin position="1015"/>
        <end position="1039"/>
    </location>
</feature>
<evidence type="ECO:0000259" key="13">
    <source>
        <dbReference type="PROSITE" id="PS50259"/>
    </source>
</evidence>
<dbReference type="InterPro" id="IPR028082">
    <property type="entry name" value="Peripla_BP_I"/>
</dbReference>
<keyword evidence="7" id="KW-0297">G-protein coupled receptor</keyword>
<protein>
    <submittedName>
        <fullName evidence="15">Vomeronasal type-2 receptor 26-like</fullName>
    </submittedName>
</protein>
<dbReference type="GeneID" id="115464721"/>
<feature type="domain" description="G-protein coupled receptors family 3 profile" evidence="13">
    <location>
        <begin position="789"/>
        <end position="1049"/>
    </location>
</feature>
<dbReference type="PRINTS" id="PR00248">
    <property type="entry name" value="GPCRMGR"/>
</dbReference>
<dbReference type="SUPFAM" id="SSF56672">
    <property type="entry name" value="DNA/RNA polymerases"/>
    <property type="match status" value="1"/>
</dbReference>
<keyword evidence="10" id="KW-0325">Glycoprotein</keyword>
<dbReference type="PRINTS" id="PR01535">
    <property type="entry name" value="VOMERONASL2R"/>
</dbReference>
<dbReference type="InterPro" id="IPR001828">
    <property type="entry name" value="ANF_lig-bd_rcpt"/>
</dbReference>
<keyword evidence="11" id="KW-0807">Transducer</keyword>
<dbReference type="PANTHER" id="PTHR24061">
    <property type="entry name" value="CALCIUM-SENSING RECEPTOR-RELATED"/>
    <property type="match status" value="1"/>
</dbReference>
<dbReference type="KEGG" id="muo:115464721"/>
<sequence>MGRETKEPREVSTYLRELRERIQRVTAFAQDTLGQSQESQNGYYERGTKVRKFQVGDKVLIMVASDPHKFTSQWKGPCVVTARVGPWTYRVRHAKGRIQTYHVNILKLWIEREGLVAVPEEELGPQLSDVQEGGKPVIGESLSPGQRQRVREMIEEFQDVINPLPGETHLVAHDIITEPGRIVRQRPHRTPEFKRKEIIRQVQEMMDLGIIEESVSPWSSPVVLVPKSDGSQRFCIDFRRVNAISRFDAYPMPRIDDLLDKLGRAQYLTTLDLTKGPVPLNYYNFLAFVSAVEEINNSSELLLNLTLGFRIENPYDNFFLMYRAAINIFSGMETGIPNYSCKTSRSLFAFIESLPPEHSSQFSSLSRIYHYPQQISYISGNLLMSDTAKFPYFYRTVPSDMHICAGILKLLKHFGWTWVGIIAFDDENSMRAVQILREGIEQSGGCIEFIETLRQSRSLGLQNTDIYNTFSTYSTNVIILYCNKDYRELIRHTPIWEAPGKVWIISEEWGFFFPSYSVDRKNTLALAVAKKTIPSFHKFVREGNPAMFPNDSFIEMWWKDLCNNQCPKSIQRSCNSEETLFFQIHCDFINSGDSYNVYNAVYGLAHALHDMITSGSRNTTKRSGESERFLDFLPWKLHHHLKNLHFKNVLGEEIFFDENGDLAIGYDIINVVILPDGTRIKEIVGSYNSYAPPDQEFTIYEEAIMWERTFNETPPEFRCSPSCHPGFRKLTREGKPVCCYDCIPCPEGEISSQTDTDACTKCPEDQWPNQKQDACIPKVISFLTHEEPLGITLTFICIFLILINTAILGIFIHYKDTPIVKANNQYLSYILLNSLMLCFLCSLVFIGHPDKVSCVLRQTAFGISFSIALSSILAKTTTVVLAFHATKPGSKLWKWMGSRISISVVLFCSLIQTVLCLAWLFTAPPFPYLNMKSEIGTILIECNEGSIHAFYCVLGYLGFLAGISFIVAFLARNLPDRFNEAKCITFSMLVFCSVWISFIPTYLSTKGKYMVAVEIFAILASSAGLLGCIFFPKCYIILLRPERNSRKCL</sequence>
<dbReference type="Gene3D" id="2.10.50.30">
    <property type="entry name" value="GPCR, family 3, nine cysteines domain"/>
    <property type="match status" value="1"/>
</dbReference>
<dbReference type="PANTHER" id="PTHR24061:SF599">
    <property type="entry name" value="G-PROTEIN COUPLED RECEPTORS FAMILY 3 PROFILE DOMAIN-CONTAINING PROTEIN"/>
    <property type="match status" value="1"/>
</dbReference>
<feature type="transmembrane region" description="Helical" evidence="12">
    <location>
        <begin position="826"/>
        <end position="848"/>
    </location>
</feature>
<dbReference type="InterPro" id="IPR000337">
    <property type="entry name" value="GPCR_3"/>
</dbReference>
<gene>
    <name evidence="15" type="primary">LOC115464721</name>
</gene>
<dbReference type="InterPro" id="IPR004073">
    <property type="entry name" value="GPCR_3_vmron_rcpt_2"/>
</dbReference>
<keyword evidence="5" id="KW-0732">Signal</keyword>
<keyword evidence="9" id="KW-0675">Receptor</keyword>
<dbReference type="Pfam" id="PF01094">
    <property type="entry name" value="ANF_receptor"/>
    <property type="match status" value="1"/>
</dbReference>
<organism evidence="14 15">
    <name type="scientific">Microcaecilia unicolor</name>
    <dbReference type="NCBI Taxonomy" id="1415580"/>
    <lineage>
        <taxon>Eukaryota</taxon>
        <taxon>Metazoa</taxon>
        <taxon>Chordata</taxon>
        <taxon>Craniata</taxon>
        <taxon>Vertebrata</taxon>
        <taxon>Euteleostomi</taxon>
        <taxon>Amphibia</taxon>
        <taxon>Gymnophiona</taxon>
        <taxon>Siphonopidae</taxon>
        <taxon>Microcaecilia</taxon>
    </lineage>
</organism>
<keyword evidence="14" id="KW-1185">Reference proteome</keyword>
<dbReference type="GO" id="GO:0005886">
    <property type="term" value="C:plasma membrane"/>
    <property type="evidence" value="ECO:0007669"/>
    <property type="project" value="UniProtKB-SubCell"/>
</dbReference>
<keyword evidence="3" id="KW-1003">Cell membrane</keyword>
<dbReference type="GO" id="GO:0004930">
    <property type="term" value="F:G protein-coupled receptor activity"/>
    <property type="evidence" value="ECO:0007669"/>
    <property type="project" value="UniProtKB-KW"/>
</dbReference>
<dbReference type="CDD" id="cd15283">
    <property type="entry name" value="7tmC_V2R_pheromone"/>
    <property type="match status" value="1"/>
</dbReference>
<dbReference type="FunFam" id="2.10.50.30:FF:000002">
    <property type="entry name" value="Vomeronasal 2 receptor, h1"/>
    <property type="match status" value="1"/>
</dbReference>